<organism evidence="5 6">
    <name type="scientific">Pseudonocardia cypriaca</name>
    <dbReference type="NCBI Taxonomy" id="882449"/>
    <lineage>
        <taxon>Bacteria</taxon>
        <taxon>Bacillati</taxon>
        <taxon>Actinomycetota</taxon>
        <taxon>Actinomycetes</taxon>
        <taxon>Pseudonocardiales</taxon>
        <taxon>Pseudonocardiaceae</taxon>
        <taxon>Pseudonocardia</taxon>
    </lineage>
</organism>
<keyword evidence="6" id="KW-1185">Reference proteome</keyword>
<evidence type="ECO:0000313" key="6">
    <source>
        <dbReference type="Proteomes" id="UP000319818"/>
    </source>
</evidence>
<dbReference type="InterPro" id="IPR006059">
    <property type="entry name" value="SBP"/>
</dbReference>
<evidence type="ECO:0000256" key="1">
    <source>
        <dbReference type="ARBA" id="ARBA00008520"/>
    </source>
</evidence>
<dbReference type="Gene3D" id="3.40.190.10">
    <property type="entry name" value="Periplasmic binding protein-like II"/>
    <property type="match status" value="2"/>
</dbReference>
<name>A0A543FW55_9PSEU</name>
<keyword evidence="2" id="KW-0813">Transport</keyword>
<dbReference type="PANTHER" id="PTHR30061:SF50">
    <property type="entry name" value="MALTOSE_MALTODEXTRIN-BINDING PERIPLASMIC PROTEIN"/>
    <property type="match status" value="1"/>
</dbReference>
<dbReference type="OrthoDB" id="3561718at2"/>
<feature type="signal peptide" evidence="4">
    <location>
        <begin position="1"/>
        <end position="25"/>
    </location>
</feature>
<dbReference type="RefSeq" id="WP_142104787.1">
    <property type="nucleotide sequence ID" value="NZ_VFPH01000002.1"/>
</dbReference>
<evidence type="ECO:0000256" key="4">
    <source>
        <dbReference type="SAM" id="SignalP"/>
    </source>
</evidence>
<feature type="chain" id="PRO_5038775587" evidence="4">
    <location>
        <begin position="26"/>
        <end position="411"/>
    </location>
</feature>
<dbReference type="AlphaFoldDB" id="A0A543FW55"/>
<dbReference type="CDD" id="cd13585">
    <property type="entry name" value="PBP2_TMBP_like"/>
    <property type="match status" value="1"/>
</dbReference>
<dbReference type="SUPFAM" id="SSF53850">
    <property type="entry name" value="Periplasmic binding protein-like II"/>
    <property type="match status" value="1"/>
</dbReference>
<accession>A0A543FW55</accession>
<dbReference type="GO" id="GO:0015768">
    <property type="term" value="P:maltose transport"/>
    <property type="evidence" value="ECO:0007669"/>
    <property type="project" value="TreeGrafter"/>
</dbReference>
<dbReference type="PROSITE" id="PS51257">
    <property type="entry name" value="PROKAR_LIPOPROTEIN"/>
    <property type="match status" value="1"/>
</dbReference>
<dbReference type="GO" id="GO:0042956">
    <property type="term" value="P:maltodextrin transmembrane transport"/>
    <property type="evidence" value="ECO:0007669"/>
    <property type="project" value="TreeGrafter"/>
</dbReference>
<proteinExistence type="inferred from homology"/>
<dbReference type="PANTHER" id="PTHR30061">
    <property type="entry name" value="MALTOSE-BINDING PERIPLASMIC PROTEIN"/>
    <property type="match status" value="1"/>
</dbReference>
<gene>
    <name evidence="5" type="ORF">FB388_5289</name>
</gene>
<comment type="similarity">
    <text evidence="1">Belongs to the bacterial solute-binding protein 1 family.</text>
</comment>
<comment type="caution">
    <text evidence="5">The sequence shown here is derived from an EMBL/GenBank/DDBJ whole genome shotgun (WGS) entry which is preliminary data.</text>
</comment>
<evidence type="ECO:0000256" key="3">
    <source>
        <dbReference type="ARBA" id="ARBA00022729"/>
    </source>
</evidence>
<evidence type="ECO:0000313" key="5">
    <source>
        <dbReference type="EMBL" id="TQM38065.1"/>
    </source>
</evidence>
<dbReference type="Pfam" id="PF13416">
    <property type="entry name" value="SBP_bac_8"/>
    <property type="match status" value="1"/>
</dbReference>
<dbReference type="GO" id="GO:1901982">
    <property type="term" value="F:maltose binding"/>
    <property type="evidence" value="ECO:0007669"/>
    <property type="project" value="TreeGrafter"/>
</dbReference>
<dbReference type="EMBL" id="VFPH01000002">
    <property type="protein sequence ID" value="TQM38065.1"/>
    <property type="molecule type" value="Genomic_DNA"/>
</dbReference>
<reference evidence="5 6" key="1">
    <citation type="submission" date="2019-06" db="EMBL/GenBank/DDBJ databases">
        <title>Sequencing the genomes of 1000 actinobacteria strains.</title>
        <authorList>
            <person name="Klenk H.-P."/>
        </authorList>
    </citation>
    <scope>NUCLEOTIDE SEQUENCE [LARGE SCALE GENOMIC DNA]</scope>
    <source>
        <strain evidence="5 6">DSM 45511</strain>
    </source>
</reference>
<dbReference type="GO" id="GO:0055052">
    <property type="term" value="C:ATP-binding cassette (ABC) transporter complex, substrate-binding subunit-containing"/>
    <property type="evidence" value="ECO:0007669"/>
    <property type="project" value="TreeGrafter"/>
</dbReference>
<keyword evidence="3 4" id="KW-0732">Signal</keyword>
<evidence type="ECO:0000256" key="2">
    <source>
        <dbReference type="ARBA" id="ARBA00022448"/>
    </source>
</evidence>
<sequence>MARRGASLRTALPALVAAAALGLTACGGGSGGGGGGGGEVTSLRVLDYYNNEPDKTVYARKLDECGQQAGVKIEREVVPGAQLIAKVLQQASSRTLPDVLMLDNPDLQQIAETGALAPITDFGLSADGFQEGVKTASTFEGKVYGLQPITNSIGLFYNVDMLNQAGITPPKTWDELKAAAAALTQGQRYGVAFSAVADYEGAWQFLPFMWTNGGDETNIASPETAEALQLWVDLVSSGAASRSVLNWTQADVREQFAAGNAAMMVNGPWQFPALDKVQGLKYEVVPIPVPQAGETVVAPLGGETWTIPQTGDPARQAKAAEIVACLNTDENQIALATERTTVPTKTALRDRFTAEVPRMAAFTEIVQTARARTGKLGPEWPAAATRIYTAVQTAITGGAPPLQALQQAQNG</sequence>
<dbReference type="Proteomes" id="UP000319818">
    <property type="component" value="Unassembled WGS sequence"/>
</dbReference>
<protein>
    <submittedName>
        <fullName evidence="5">Carbohydrate ABC transporter substrate-binding protein (CUT1 family)</fullName>
    </submittedName>
</protein>